<dbReference type="GO" id="GO:0044218">
    <property type="term" value="C:other organism cell membrane"/>
    <property type="evidence" value="ECO:0007669"/>
    <property type="project" value="UniProtKB-KW"/>
</dbReference>
<dbReference type="InterPro" id="IPR009091">
    <property type="entry name" value="RCC1/BLIP-II"/>
</dbReference>
<feature type="repeat" description="RCC1" evidence="12">
    <location>
        <begin position="247"/>
        <end position="301"/>
    </location>
</feature>
<dbReference type="InterPro" id="IPR000408">
    <property type="entry name" value="Reg_chr_condens"/>
</dbReference>
<evidence type="ECO:0000313" key="15">
    <source>
        <dbReference type="Proteomes" id="UP000827092"/>
    </source>
</evidence>
<dbReference type="PROSITE" id="PS50097">
    <property type="entry name" value="BTB"/>
    <property type="match status" value="2"/>
</dbReference>
<evidence type="ECO:0000256" key="9">
    <source>
        <dbReference type="ARBA" id="ARBA00023028"/>
    </source>
</evidence>
<dbReference type="SMART" id="SM00248">
    <property type="entry name" value="ANK"/>
    <property type="match status" value="2"/>
</dbReference>
<dbReference type="InterPro" id="IPR002110">
    <property type="entry name" value="Ankyrin_rpt"/>
</dbReference>
<evidence type="ECO:0000256" key="11">
    <source>
        <dbReference type="PROSITE-ProRule" id="PRU00023"/>
    </source>
</evidence>
<comment type="caution">
    <text evidence="14">The sequence shown here is derived from an EMBL/GenBank/DDBJ whole genome shotgun (WGS) entry which is preliminary data.</text>
</comment>
<dbReference type="SUPFAM" id="SSF48403">
    <property type="entry name" value="Ankyrin repeat"/>
    <property type="match status" value="1"/>
</dbReference>
<organism evidence="14 15">
    <name type="scientific">Oedothorax gibbosus</name>
    <dbReference type="NCBI Taxonomy" id="931172"/>
    <lineage>
        <taxon>Eukaryota</taxon>
        <taxon>Metazoa</taxon>
        <taxon>Ecdysozoa</taxon>
        <taxon>Arthropoda</taxon>
        <taxon>Chelicerata</taxon>
        <taxon>Arachnida</taxon>
        <taxon>Araneae</taxon>
        <taxon>Araneomorphae</taxon>
        <taxon>Entelegynae</taxon>
        <taxon>Araneoidea</taxon>
        <taxon>Linyphiidae</taxon>
        <taxon>Erigoninae</taxon>
        <taxon>Oedothorax</taxon>
    </lineage>
</organism>
<dbReference type="PANTHER" id="PTHR22872">
    <property type="entry name" value="BTK-BINDING PROTEIN-RELATED"/>
    <property type="match status" value="1"/>
</dbReference>
<dbReference type="Gene3D" id="1.25.40.20">
    <property type="entry name" value="Ankyrin repeat-containing domain"/>
    <property type="match status" value="1"/>
</dbReference>
<dbReference type="Pfam" id="PF00415">
    <property type="entry name" value="RCC1"/>
    <property type="match status" value="2"/>
</dbReference>
<feature type="domain" description="BTB" evidence="13">
    <location>
        <begin position="703"/>
        <end position="771"/>
    </location>
</feature>
<keyword evidence="10" id="KW-1053">Target membrane</keyword>
<feature type="repeat" description="RCC1" evidence="12">
    <location>
        <begin position="142"/>
        <end position="195"/>
    </location>
</feature>
<dbReference type="PROSITE" id="PS50088">
    <property type="entry name" value="ANK_REPEAT"/>
    <property type="match status" value="1"/>
</dbReference>
<evidence type="ECO:0000256" key="6">
    <source>
        <dbReference type="ARBA" id="ARBA00022656"/>
    </source>
</evidence>
<dbReference type="GO" id="GO:0006887">
    <property type="term" value="P:exocytosis"/>
    <property type="evidence" value="ECO:0007669"/>
    <property type="project" value="UniProtKB-KW"/>
</dbReference>
<accession>A0AAV6U6S7</accession>
<dbReference type="SMART" id="SM00225">
    <property type="entry name" value="BTB"/>
    <property type="match status" value="2"/>
</dbReference>
<keyword evidence="15" id="KW-1185">Reference proteome</keyword>
<dbReference type="SUPFAM" id="SSF54695">
    <property type="entry name" value="POZ domain"/>
    <property type="match status" value="2"/>
</dbReference>
<dbReference type="CDD" id="cd18500">
    <property type="entry name" value="BACK_IBtk"/>
    <property type="match status" value="1"/>
</dbReference>
<evidence type="ECO:0000256" key="5">
    <source>
        <dbReference type="ARBA" id="ARBA00022537"/>
    </source>
</evidence>
<dbReference type="Gene3D" id="2.130.10.30">
    <property type="entry name" value="Regulator of chromosome condensation 1/beta-lactamase-inhibitor protein II"/>
    <property type="match status" value="1"/>
</dbReference>
<keyword evidence="9" id="KW-0638">Presynaptic neurotoxin</keyword>
<dbReference type="AlphaFoldDB" id="A0AAV6U6S7"/>
<dbReference type="Proteomes" id="UP000827092">
    <property type="component" value="Unassembled WGS sequence"/>
</dbReference>
<reference evidence="14 15" key="1">
    <citation type="journal article" date="2022" name="Nat. Ecol. Evol.">
        <title>A masculinizing supergene underlies an exaggerated male reproductive morph in a spider.</title>
        <authorList>
            <person name="Hendrickx F."/>
            <person name="De Corte Z."/>
            <person name="Sonet G."/>
            <person name="Van Belleghem S.M."/>
            <person name="Kostlbacher S."/>
            <person name="Vangestel C."/>
        </authorList>
    </citation>
    <scope>NUCLEOTIDE SEQUENCE [LARGE SCALE GENOMIC DNA]</scope>
    <source>
        <strain evidence="14">W744_W776</strain>
    </source>
</reference>
<dbReference type="GO" id="GO:0005576">
    <property type="term" value="C:extracellular region"/>
    <property type="evidence" value="ECO:0007669"/>
    <property type="project" value="UniProtKB-SubCell"/>
</dbReference>
<evidence type="ECO:0000259" key="13">
    <source>
        <dbReference type="PROSITE" id="PS50097"/>
    </source>
</evidence>
<dbReference type="InterPro" id="IPR000210">
    <property type="entry name" value="BTB/POZ_dom"/>
</dbReference>
<dbReference type="GO" id="GO:0044231">
    <property type="term" value="C:host cell presynaptic membrane"/>
    <property type="evidence" value="ECO:0007669"/>
    <property type="project" value="UniProtKB-KW"/>
</dbReference>
<dbReference type="EMBL" id="JAFNEN010000636">
    <property type="protein sequence ID" value="KAG8179334.1"/>
    <property type="molecule type" value="Genomic_DNA"/>
</dbReference>
<keyword evidence="6" id="KW-0800">Toxin</keyword>
<evidence type="ECO:0000256" key="7">
    <source>
        <dbReference type="ARBA" id="ARBA00022699"/>
    </source>
</evidence>
<gene>
    <name evidence="14" type="ORF">JTE90_011598</name>
</gene>
<evidence type="ECO:0000256" key="12">
    <source>
        <dbReference type="PROSITE-ProRule" id="PRU00235"/>
    </source>
</evidence>
<keyword evidence="10" id="KW-0472">Membrane</keyword>
<dbReference type="InterPro" id="IPR011333">
    <property type="entry name" value="SKP1/BTB/POZ_sf"/>
</dbReference>
<keyword evidence="11" id="KW-0040">ANK repeat</keyword>
<evidence type="ECO:0000256" key="8">
    <source>
        <dbReference type="ARBA" id="ARBA00022737"/>
    </source>
</evidence>
<evidence type="ECO:0000256" key="10">
    <source>
        <dbReference type="ARBA" id="ARBA00023298"/>
    </source>
</evidence>
<evidence type="ECO:0000256" key="3">
    <source>
        <dbReference type="ARBA" id="ARBA00022483"/>
    </source>
</evidence>
<comment type="subcellular location">
    <subcellularLocation>
        <location evidence="2">Secreted</location>
    </subcellularLocation>
    <subcellularLocation>
        <location evidence="1">Target cell membrane</location>
    </subcellularLocation>
</comment>
<dbReference type="InterPro" id="IPR051625">
    <property type="entry name" value="Signaling_Regulatory_Domain"/>
</dbReference>
<evidence type="ECO:0000256" key="4">
    <source>
        <dbReference type="ARBA" id="ARBA00022525"/>
    </source>
</evidence>
<sequence length="1181" mass="133873">MEVEKDCTTKCRSSVHAEQILCCVLSATPSQIKAYCVWLCHNFSLNSDKLGRNLLHIASVCGKWEIVEWLIKQCKAEIDVKDLESGWTALHRSFYYGQLVSARVLCMNGANLKLTDHEGFTPLDIILKDRLPYIEYLATDPCDVYAWGSNFNYNLGIGNSNSKNSPEVLEVFRKDFIDIKQVEICKFHSIFLSMDGRVFTCGLGHGGRLGQDSEDISLVPSPVKGLHAACVQFATGQDHLMLLLENNQLWTCGLNTYHQLGHTPPPERLLVPKGVSLKFMKGKKILGLCAARYHSVIYTIDGLYSFGLNAGQLGHPKGDRTQIHPRQVSALNTEECHLTHVTTSDGAIVCSTSRGDVYVLHEYQIRKIASRQLEISKLSVVGGHLDSRCDVAGVREGGGLELRVALLTKSGKLYLWRQTDPYLRRCIFTSQKELIISDIHINHYSIGLITSLNEAYLGNVTLFKSKRAPPSHHAPTPVLGSSAGFATLLNTEECHFIKAKKVPNVYRGTTITSDYKGRNFAVLQSNPKMGLVEIPMVSDSKMQQDLSRLFVETHKLDDFHDIIIKVEKKEFAAHRYILASRSEYFRKQFSKEAYKDGVMQIEYLKLEAFEQALKFIYTNHCDFFTEGYEVKWIPAKESTKKGKSTNKATNPIIILQEVSKKLHLSYLTKRLDSIKIINGKITVQRKDQIPCVKFSRLSMSDLCDVNLISSEGTVFGCHKCILISRLDYFHSMLSTCWAENSLLGNLSLPISSKAMQVLLDYIYEDDASKIEILEDVEFLCHILMIADQLLIPRLKEVCESAIVKLINLRNAAELLELSSVYNSVQLKRTCMQFICLNLATIIESRILEVLSEDVIEELSSYYQNLVPSMKRRTIKSLKNPLEDLEFLEKQFPVSETYTFERTKSESHETKTKSRKRCSSLRSEAKDVIKDEVQSVIPEKNFILDIVTSPTVKSENDSITPLTEKKQFQTKNIELTPKRPSQWILKCCPKEQQLLRLNEIMMEEFKLTPLQKKFNVPDKKPIPHLSQKQKKMLGKQLTTEIPIPSSPPDHNSCPWAKLPHQSPPSPSFWEAVAKKDLPPSFLSRDAPMTINPSSVEDPKLLAPANSPDIVISLHEIQMAEERKLRRAINPVIKPLHILNIEDQAIEELSELYNAKDNPKEKIIISRVQAEDIASPIWRRRGH</sequence>
<dbReference type="PANTHER" id="PTHR22872:SF2">
    <property type="entry name" value="INHIBITOR OF BRUTON TYROSINE KINASE"/>
    <property type="match status" value="1"/>
</dbReference>
<keyword evidence="5" id="KW-1052">Target cell membrane</keyword>
<dbReference type="Pfam" id="PF00651">
    <property type="entry name" value="BTB"/>
    <property type="match status" value="2"/>
</dbReference>
<evidence type="ECO:0000256" key="1">
    <source>
        <dbReference type="ARBA" id="ARBA00004175"/>
    </source>
</evidence>
<keyword evidence="8" id="KW-0677">Repeat</keyword>
<feature type="repeat" description="ANK" evidence="11">
    <location>
        <begin position="85"/>
        <end position="117"/>
    </location>
</feature>
<keyword evidence="4" id="KW-0964">Secreted</keyword>
<dbReference type="InterPro" id="IPR036770">
    <property type="entry name" value="Ankyrin_rpt-contain_sf"/>
</dbReference>
<evidence type="ECO:0000313" key="14">
    <source>
        <dbReference type="EMBL" id="KAG8179334.1"/>
    </source>
</evidence>
<keyword evidence="3" id="KW-0268">Exocytosis</keyword>
<dbReference type="PROSITE" id="PS50012">
    <property type="entry name" value="RCC1_3"/>
    <property type="match status" value="3"/>
</dbReference>
<keyword evidence="7" id="KW-0528">Neurotoxin</keyword>
<dbReference type="Pfam" id="PF12796">
    <property type="entry name" value="Ank_2"/>
    <property type="match status" value="1"/>
</dbReference>
<name>A0AAV6U6S7_9ARAC</name>
<feature type="domain" description="BTB" evidence="13">
    <location>
        <begin position="560"/>
        <end position="625"/>
    </location>
</feature>
<protein>
    <recommendedName>
        <fullName evidence="13">BTB domain-containing protein</fullName>
    </recommendedName>
</protein>
<proteinExistence type="predicted"/>
<dbReference type="GO" id="GO:0090729">
    <property type="term" value="F:toxin activity"/>
    <property type="evidence" value="ECO:0007669"/>
    <property type="project" value="UniProtKB-KW"/>
</dbReference>
<feature type="repeat" description="RCC1" evidence="12">
    <location>
        <begin position="196"/>
        <end position="246"/>
    </location>
</feature>
<dbReference type="SUPFAM" id="SSF50985">
    <property type="entry name" value="RCC1/BLIP-II"/>
    <property type="match status" value="1"/>
</dbReference>
<evidence type="ECO:0000256" key="2">
    <source>
        <dbReference type="ARBA" id="ARBA00004613"/>
    </source>
</evidence>
<dbReference type="Gene3D" id="3.30.710.10">
    <property type="entry name" value="Potassium Channel Kv1.1, Chain A"/>
    <property type="match status" value="2"/>
</dbReference>